<proteinExistence type="predicted"/>
<evidence type="ECO:0000313" key="2">
    <source>
        <dbReference type="Proteomes" id="UP000298663"/>
    </source>
</evidence>
<protein>
    <submittedName>
        <fullName evidence="1">Uncharacterized protein</fullName>
    </submittedName>
</protein>
<accession>A0A4U8V012</accession>
<evidence type="ECO:0000313" key="1">
    <source>
        <dbReference type="EMBL" id="TMS38569.1"/>
    </source>
</evidence>
<keyword evidence="2" id="KW-1185">Reference proteome</keyword>
<dbReference type="EMBL" id="CM016762">
    <property type="protein sequence ID" value="TMS38569.1"/>
    <property type="molecule type" value="Genomic_DNA"/>
</dbReference>
<dbReference type="EMBL" id="AZBU02000001">
    <property type="protein sequence ID" value="TMS38569.1"/>
    <property type="molecule type" value="Genomic_DNA"/>
</dbReference>
<dbReference type="Proteomes" id="UP000298663">
    <property type="component" value="Chromosome X"/>
</dbReference>
<name>A0A4U8V012_STECR</name>
<organism evidence="1 2">
    <name type="scientific">Steinernema carpocapsae</name>
    <name type="common">Entomopathogenic nematode</name>
    <dbReference type="NCBI Taxonomy" id="34508"/>
    <lineage>
        <taxon>Eukaryota</taxon>
        <taxon>Metazoa</taxon>
        <taxon>Ecdysozoa</taxon>
        <taxon>Nematoda</taxon>
        <taxon>Chromadorea</taxon>
        <taxon>Rhabditida</taxon>
        <taxon>Tylenchina</taxon>
        <taxon>Panagrolaimomorpha</taxon>
        <taxon>Strongyloidoidea</taxon>
        <taxon>Steinernematidae</taxon>
        <taxon>Steinernema</taxon>
    </lineage>
</organism>
<dbReference type="AlphaFoldDB" id="A0A4U8V012"/>
<reference evidence="1 2" key="1">
    <citation type="journal article" date="2015" name="Genome Biol.">
        <title>Comparative genomics of Steinernema reveals deeply conserved gene regulatory networks.</title>
        <authorList>
            <person name="Dillman A.R."/>
            <person name="Macchietto M."/>
            <person name="Porter C.F."/>
            <person name="Rogers A."/>
            <person name="Williams B."/>
            <person name="Antoshechkin I."/>
            <person name="Lee M.M."/>
            <person name="Goodwin Z."/>
            <person name="Lu X."/>
            <person name="Lewis E.E."/>
            <person name="Goodrich-Blair H."/>
            <person name="Stock S.P."/>
            <person name="Adams B.J."/>
            <person name="Sternberg P.W."/>
            <person name="Mortazavi A."/>
        </authorList>
    </citation>
    <scope>NUCLEOTIDE SEQUENCE [LARGE SCALE GENOMIC DNA]</scope>
    <source>
        <strain evidence="1 2">ALL</strain>
    </source>
</reference>
<sequence>MNLHYRFGCSRARLRYCLPSPLMVTCVRESAEEADECVRCLCRRRCQSATNHANIQLLPSKGAFGWEKRHDGKEVAGKVHLLMFPRRRLMQKIQFESYAKGEEVGLKRRKAATRSVACKPPVQRALSVKEGDLLLWLMGMSFCLCILGSDVIHCQPVARSTQSFITTWVCPLLSGLQIIHDLA</sequence>
<comment type="caution">
    <text evidence="1">The sequence shown here is derived from an EMBL/GenBank/DDBJ whole genome shotgun (WGS) entry which is preliminary data.</text>
</comment>
<reference evidence="1 2" key="2">
    <citation type="journal article" date="2019" name="G3 (Bethesda)">
        <title>Hybrid Assembly of the Genome of the Entomopathogenic Nematode Steinernema carpocapsae Identifies the X-Chromosome.</title>
        <authorList>
            <person name="Serra L."/>
            <person name="Macchietto M."/>
            <person name="Macias-Munoz A."/>
            <person name="McGill C.J."/>
            <person name="Rodriguez I.M."/>
            <person name="Rodriguez B."/>
            <person name="Murad R."/>
            <person name="Mortazavi A."/>
        </authorList>
    </citation>
    <scope>NUCLEOTIDE SEQUENCE [LARGE SCALE GENOMIC DNA]</scope>
    <source>
        <strain evidence="1 2">ALL</strain>
    </source>
</reference>
<gene>
    <name evidence="1" type="ORF">L596_005264</name>
</gene>